<keyword evidence="1" id="KW-0472">Membrane</keyword>
<feature type="transmembrane region" description="Helical" evidence="1">
    <location>
        <begin position="180"/>
        <end position="197"/>
    </location>
</feature>
<name>A0A0R2KYT0_9LACO</name>
<dbReference type="OrthoDB" id="2242293at2"/>
<evidence type="ECO:0000313" key="3">
    <source>
        <dbReference type="EMBL" id="KRN94681.1"/>
    </source>
</evidence>
<reference evidence="3 4" key="1">
    <citation type="journal article" date="2015" name="Genome Announc.">
        <title>Expanding the biotechnology potential of lactobacilli through comparative genomics of 213 strains and associated genera.</title>
        <authorList>
            <person name="Sun Z."/>
            <person name="Harris H.M."/>
            <person name="McCann A."/>
            <person name="Guo C."/>
            <person name="Argimon S."/>
            <person name="Zhang W."/>
            <person name="Yang X."/>
            <person name="Jeffery I.B."/>
            <person name="Cooney J.C."/>
            <person name="Kagawa T.F."/>
            <person name="Liu W."/>
            <person name="Song Y."/>
            <person name="Salvetti E."/>
            <person name="Wrobel A."/>
            <person name="Rasinkangas P."/>
            <person name="Parkhill J."/>
            <person name="Rea M.C."/>
            <person name="O'Sullivan O."/>
            <person name="Ritari J."/>
            <person name="Douillard F.P."/>
            <person name="Paul Ross R."/>
            <person name="Yang R."/>
            <person name="Briner A.E."/>
            <person name="Felis G.E."/>
            <person name="de Vos W.M."/>
            <person name="Barrangou R."/>
            <person name="Klaenhammer T.R."/>
            <person name="Caufield P.W."/>
            <person name="Cui Y."/>
            <person name="Zhang H."/>
            <person name="O'Toole P.W."/>
        </authorList>
    </citation>
    <scope>NUCLEOTIDE SEQUENCE [LARGE SCALE GENOMIC DNA]</scope>
    <source>
        <strain evidence="3 4">DSM 22696</strain>
    </source>
</reference>
<gene>
    <name evidence="3" type="ORF">IV55_GL000449</name>
    <name evidence="2" type="ORF">LSI01_07040</name>
</gene>
<evidence type="ECO:0000313" key="5">
    <source>
        <dbReference type="Proteomes" id="UP000321429"/>
    </source>
</evidence>
<protein>
    <submittedName>
        <fullName evidence="3">Membrane protein</fullName>
    </submittedName>
</protein>
<dbReference type="RefSeq" id="WP_057811183.1">
    <property type="nucleotide sequence ID" value="NZ_BJUD01000009.1"/>
</dbReference>
<dbReference type="EMBL" id="JQCB01000013">
    <property type="protein sequence ID" value="KRN94681.1"/>
    <property type="molecule type" value="Genomic_DNA"/>
</dbReference>
<reference evidence="2 5" key="2">
    <citation type="submission" date="2019-07" db="EMBL/GenBank/DDBJ databases">
        <title>Whole genome shotgun sequence of Lactobacillus siliginis NBRC 101315.</title>
        <authorList>
            <person name="Hosoyama A."/>
            <person name="Uohara A."/>
            <person name="Ohji S."/>
            <person name="Ichikawa N."/>
        </authorList>
    </citation>
    <scope>NUCLEOTIDE SEQUENCE [LARGE SCALE GENOMIC DNA]</scope>
    <source>
        <strain evidence="2 5">NBRC 101315</strain>
    </source>
</reference>
<evidence type="ECO:0000313" key="4">
    <source>
        <dbReference type="Proteomes" id="UP000051139"/>
    </source>
</evidence>
<dbReference type="Proteomes" id="UP000321429">
    <property type="component" value="Unassembled WGS sequence"/>
</dbReference>
<dbReference type="Proteomes" id="UP000051139">
    <property type="component" value="Unassembled WGS sequence"/>
</dbReference>
<feature type="transmembrane region" description="Helical" evidence="1">
    <location>
        <begin position="86"/>
        <end position="119"/>
    </location>
</feature>
<evidence type="ECO:0000256" key="1">
    <source>
        <dbReference type="SAM" id="Phobius"/>
    </source>
</evidence>
<dbReference type="STRING" id="348151.IV55_GL000449"/>
<dbReference type="Pfam" id="PF22564">
    <property type="entry name" value="HAAS"/>
    <property type="match status" value="1"/>
</dbReference>
<keyword evidence="4" id="KW-1185">Reference proteome</keyword>
<feature type="transmembrane region" description="Helical" evidence="1">
    <location>
        <begin position="154"/>
        <end position="174"/>
    </location>
</feature>
<dbReference type="PATRIC" id="fig|348151.3.peg.457"/>
<keyword evidence="1" id="KW-0812">Transmembrane</keyword>
<sequence>MTTEAYMSELKRRLHGLTEDERADVLDFYGEYAADADLTTGEAITKKLGTPKQLARKVLADYSIKQNDTAAQKGERRSPRTNANMMWVIILAIASTPVTIPVAIVVLAVLFSVLVVTVALVGSGIVVAIALIGAAVAVTAMALYTGAFMIGTHFYVGMAYLGIGLTSLGTALVLIPLCFYVIRLFIQMAANFIRYLYGKLRARRQMREEK</sequence>
<keyword evidence="1" id="KW-1133">Transmembrane helix</keyword>
<comment type="caution">
    <text evidence="3">The sequence shown here is derived from an EMBL/GenBank/DDBJ whole genome shotgun (WGS) entry which is preliminary data.</text>
</comment>
<proteinExistence type="predicted"/>
<feature type="transmembrane region" description="Helical" evidence="1">
    <location>
        <begin position="125"/>
        <end position="147"/>
    </location>
</feature>
<dbReference type="EMBL" id="BJUD01000009">
    <property type="protein sequence ID" value="GEK28393.1"/>
    <property type="molecule type" value="Genomic_DNA"/>
</dbReference>
<organism evidence="3 4">
    <name type="scientific">Furfurilactobacillus siliginis</name>
    <dbReference type="NCBI Taxonomy" id="348151"/>
    <lineage>
        <taxon>Bacteria</taxon>
        <taxon>Bacillati</taxon>
        <taxon>Bacillota</taxon>
        <taxon>Bacilli</taxon>
        <taxon>Lactobacillales</taxon>
        <taxon>Lactobacillaceae</taxon>
        <taxon>Furfurilactobacillus</taxon>
    </lineage>
</organism>
<accession>A0A0R2KYT0</accession>
<dbReference type="AlphaFoldDB" id="A0A0R2KYT0"/>
<evidence type="ECO:0000313" key="2">
    <source>
        <dbReference type="EMBL" id="GEK28393.1"/>
    </source>
</evidence>